<sequence length="327" mass="36377">MSALSFLRSQLFVTPPVPTYDFTGQTIIITGANRGIGLEAARHLLKLNAARVILAVRSAKRGQDAAEELEKSTGRAGAVLVEELDMASYESVRAFAARMESRLERLDAVLLNAGMYTHTFSTADGFESHLTVNVINTIFLALLLLPTLRKRSGSERPRISFVSSDRHVMFKLPEWKEEKPFEFLSDEKRARMQERYMISKLMLILLAREMAVHVKASDVIINSFTPGYCESGLIDDIKGPTRVALNLLKKATARTAEVGGRTLAAAIVPWPESHGRYLNDSRIDDSALSSFVRSEEGARAQKKLWKDLMEILRKREGSIESLVVPAA</sequence>
<dbReference type="EMBL" id="JBFXLR010000023">
    <property type="protein sequence ID" value="KAL2849408.1"/>
    <property type="molecule type" value="Genomic_DNA"/>
</dbReference>
<dbReference type="GeneID" id="98160936"/>
<evidence type="ECO:0008006" key="5">
    <source>
        <dbReference type="Google" id="ProtNLM"/>
    </source>
</evidence>
<dbReference type="PANTHER" id="PTHR43157">
    <property type="entry name" value="PHOSPHATIDYLINOSITOL-GLYCAN BIOSYNTHESIS CLASS F PROTEIN-RELATED"/>
    <property type="match status" value="1"/>
</dbReference>
<evidence type="ECO:0000313" key="4">
    <source>
        <dbReference type="Proteomes" id="UP001610444"/>
    </source>
</evidence>
<reference evidence="3 4" key="1">
    <citation type="submission" date="2024-07" db="EMBL/GenBank/DDBJ databases">
        <title>Section-level genome sequencing and comparative genomics of Aspergillus sections Usti and Cavernicolus.</title>
        <authorList>
            <consortium name="Lawrence Berkeley National Laboratory"/>
            <person name="Nybo J.L."/>
            <person name="Vesth T.C."/>
            <person name="Theobald S."/>
            <person name="Frisvad J.C."/>
            <person name="Larsen T.O."/>
            <person name="Kjaerboelling I."/>
            <person name="Rothschild-Mancinelli K."/>
            <person name="Lyhne E.K."/>
            <person name="Kogle M.E."/>
            <person name="Barry K."/>
            <person name="Clum A."/>
            <person name="Na H."/>
            <person name="Ledsgaard L."/>
            <person name="Lin J."/>
            <person name="Lipzen A."/>
            <person name="Kuo A."/>
            <person name="Riley R."/>
            <person name="Mondo S."/>
            <person name="LaButti K."/>
            <person name="Haridas S."/>
            <person name="Pangalinan J."/>
            <person name="Salamov A.A."/>
            <person name="Simmons B.A."/>
            <person name="Magnuson J.K."/>
            <person name="Chen J."/>
            <person name="Drula E."/>
            <person name="Henrissat B."/>
            <person name="Wiebenga A."/>
            <person name="Lubbers R.J."/>
            <person name="Gomes A.C."/>
            <person name="Macurrencykelacurrency M.R."/>
            <person name="Stajich J."/>
            <person name="Grigoriev I.V."/>
            <person name="Mortensen U.H."/>
            <person name="De vries R.P."/>
            <person name="Baker S.E."/>
            <person name="Andersen M.R."/>
        </authorList>
    </citation>
    <scope>NUCLEOTIDE SEQUENCE [LARGE SCALE GENOMIC DNA]</scope>
    <source>
        <strain evidence="3 4">CBS 756.74</strain>
    </source>
</reference>
<evidence type="ECO:0000313" key="3">
    <source>
        <dbReference type="EMBL" id="KAL2849408.1"/>
    </source>
</evidence>
<dbReference type="SUPFAM" id="SSF51735">
    <property type="entry name" value="NAD(P)-binding Rossmann-fold domains"/>
    <property type="match status" value="1"/>
</dbReference>
<proteinExistence type="inferred from homology"/>
<gene>
    <name evidence="3" type="ORF">BJX68DRAFT_267259</name>
</gene>
<keyword evidence="4" id="KW-1185">Reference proteome</keyword>
<dbReference type="InterPro" id="IPR002347">
    <property type="entry name" value="SDR_fam"/>
</dbReference>
<keyword evidence="2" id="KW-0560">Oxidoreductase</keyword>
<protein>
    <recommendedName>
        <fullName evidence="5">NAD(P)-binding protein</fullName>
    </recommendedName>
</protein>
<comment type="similarity">
    <text evidence="1">Belongs to the short-chain dehydrogenases/reductases (SDR) family.</text>
</comment>
<dbReference type="PANTHER" id="PTHR43157:SF31">
    <property type="entry name" value="PHOSPHATIDYLINOSITOL-GLYCAN BIOSYNTHESIS CLASS F PROTEIN"/>
    <property type="match status" value="1"/>
</dbReference>
<dbReference type="Gene3D" id="3.40.50.720">
    <property type="entry name" value="NAD(P)-binding Rossmann-like Domain"/>
    <property type="match status" value="1"/>
</dbReference>
<dbReference type="Pfam" id="PF00106">
    <property type="entry name" value="adh_short"/>
    <property type="match status" value="1"/>
</dbReference>
<dbReference type="InterPro" id="IPR036291">
    <property type="entry name" value="NAD(P)-bd_dom_sf"/>
</dbReference>
<comment type="caution">
    <text evidence="3">The sequence shown here is derived from an EMBL/GenBank/DDBJ whole genome shotgun (WGS) entry which is preliminary data.</text>
</comment>
<name>A0ABR4KAU2_9EURO</name>
<evidence type="ECO:0000256" key="1">
    <source>
        <dbReference type="ARBA" id="ARBA00006484"/>
    </source>
</evidence>
<dbReference type="Proteomes" id="UP001610444">
    <property type="component" value="Unassembled WGS sequence"/>
</dbReference>
<dbReference type="PRINTS" id="PR00081">
    <property type="entry name" value="GDHRDH"/>
</dbReference>
<accession>A0ABR4KAU2</accession>
<evidence type="ECO:0000256" key="2">
    <source>
        <dbReference type="ARBA" id="ARBA00023002"/>
    </source>
</evidence>
<dbReference type="RefSeq" id="XP_070898795.1">
    <property type="nucleotide sequence ID" value="XM_071045772.1"/>
</dbReference>
<organism evidence="3 4">
    <name type="scientific">Aspergillus pseudodeflectus</name>
    <dbReference type="NCBI Taxonomy" id="176178"/>
    <lineage>
        <taxon>Eukaryota</taxon>
        <taxon>Fungi</taxon>
        <taxon>Dikarya</taxon>
        <taxon>Ascomycota</taxon>
        <taxon>Pezizomycotina</taxon>
        <taxon>Eurotiomycetes</taxon>
        <taxon>Eurotiomycetidae</taxon>
        <taxon>Eurotiales</taxon>
        <taxon>Aspergillaceae</taxon>
        <taxon>Aspergillus</taxon>
        <taxon>Aspergillus subgen. Nidulantes</taxon>
    </lineage>
</organism>